<dbReference type="SUPFAM" id="SSF103642">
    <property type="entry name" value="Sec-C motif"/>
    <property type="match status" value="1"/>
</dbReference>
<evidence type="ECO:0000256" key="1">
    <source>
        <dbReference type="SAM" id="MobiDB-lite"/>
    </source>
</evidence>
<gene>
    <name evidence="2" type="ORF">NCTC11938_01422</name>
</gene>
<dbReference type="InterPro" id="IPR009003">
    <property type="entry name" value="Peptidase_S1_PA"/>
</dbReference>
<dbReference type="Pfam" id="PF02810">
    <property type="entry name" value="SEC-C"/>
    <property type="match status" value="1"/>
</dbReference>
<feature type="region of interest" description="Disordered" evidence="1">
    <location>
        <begin position="301"/>
        <end position="332"/>
    </location>
</feature>
<name>A0A379FH96_PROMI</name>
<proteinExistence type="predicted"/>
<dbReference type="SUPFAM" id="SSF50494">
    <property type="entry name" value="Trypsin-like serine proteases"/>
    <property type="match status" value="1"/>
</dbReference>
<dbReference type="Proteomes" id="UP000254191">
    <property type="component" value="Unassembled WGS sequence"/>
</dbReference>
<dbReference type="Gene3D" id="2.40.10.120">
    <property type="match status" value="1"/>
</dbReference>
<reference evidence="2 3" key="1">
    <citation type="submission" date="2018-06" db="EMBL/GenBank/DDBJ databases">
        <authorList>
            <consortium name="Pathogen Informatics"/>
            <person name="Doyle S."/>
        </authorList>
    </citation>
    <scope>NUCLEOTIDE SEQUENCE [LARGE SCALE GENOMIC DNA]</scope>
    <source>
        <strain evidence="2 3">NCTC11938</strain>
    </source>
</reference>
<feature type="region of interest" description="Disordered" evidence="1">
    <location>
        <begin position="238"/>
        <end position="260"/>
    </location>
</feature>
<sequence>MKQPSNPIEILVHSTVRIECLKGSKGASSGTGYIFCFLEDEENDKSCPCIVTNKHVLKDGVEAIFHLTLRDKDGNPDLGNHEAIRIKDLNDYVILHPNDDIDLAIIPIGMILNSAEALGKNFHYSSFGKGFIVSKELLSELSPMEDIVMIGYPNGLWDTAHNLPIIRKGVTATDVRLDLNGEPEFMIDAGVYPGSSGSPVFLANIGSYMDKDGCLCAGSRIALLGTVYAVNQSPVLITSKDQDQNQDQNQDQDKEGYSKTSIDGAFPNSLGYVIKASELLAFDDVLLGFIEKLKDRDAKGVWDKSDNAPQSRNSPCHCGSGKRYKECHGKLN</sequence>
<evidence type="ECO:0000313" key="2">
    <source>
        <dbReference type="EMBL" id="SUC19709.1"/>
    </source>
</evidence>
<dbReference type="AlphaFoldDB" id="A0A379FH96"/>
<dbReference type="Pfam" id="PF13365">
    <property type="entry name" value="Trypsin_2"/>
    <property type="match status" value="1"/>
</dbReference>
<organism evidence="2 3">
    <name type="scientific">Proteus mirabilis</name>
    <dbReference type="NCBI Taxonomy" id="584"/>
    <lineage>
        <taxon>Bacteria</taxon>
        <taxon>Pseudomonadati</taxon>
        <taxon>Pseudomonadota</taxon>
        <taxon>Gammaproteobacteria</taxon>
        <taxon>Enterobacterales</taxon>
        <taxon>Morganellaceae</taxon>
        <taxon>Proteus</taxon>
    </lineage>
</organism>
<dbReference type="EMBL" id="UGTS01000004">
    <property type="protein sequence ID" value="SUC19709.1"/>
    <property type="molecule type" value="Genomic_DNA"/>
</dbReference>
<dbReference type="InterPro" id="IPR004027">
    <property type="entry name" value="SEC_C_motif"/>
</dbReference>
<accession>A0A379FH96</accession>
<protein>
    <submittedName>
        <fullName evidence="2">SEC-C motif</fullName>
    </submittedName>
</protein>
<feature type="compositionally biased region" description="Basic and acidic residues" evidence="1">
    <location>
        <begin position="323"/>
        <end position="332"/>
    </location>
</feature>
<dbReference type="Gene3D" id="3.10.450.50">
    <property type="match status" value="1"/>
</dbReference>
<evidence type="ECO:0000313" key="3">
    <source>
        <dbReference type="Proteomes" id="UP000254191"/>
    </source>
</evidence>